<evidence type="ECO:0000313" key="3">
    <source>
        <dbReference type="Proteomes" id="UP001196661"/>
    </source>
</evidence>
<dbReference type="PANTHER" id="PTHR40446">
    <property type="entry name" value="N-ACETYLGLUCOSAMINE-1-PHOSPHODIESTER ALPHA-N-ACETYLGLUCOSAMINIDASE"/>
    <property type="match status" value="1"/>
</dbReference>
<evidence type="ECO:0000313" key="2">
    <source>
        <dbReference type="EMBL" id="MBT9310767.1"/>
    </source>
</evidence>
<evidence type="ECO:0000259" key="1">
    <source>
        <dbReference type="Pfam" id="PF09992"/>
    </source>
</evidence>
<organism evidence="2 3">
    <name type="scientific">Leptothoe kymatousa TAU-MAC 1615</name>
    <dbReference type="NCBI Taxonomy" id="2364775"/>
    <lineage>
        <taxon>Bacteria</taxon>
        <taxon>Bacillati</taxon>
        <taxon>Cyanobacteriota</taxon>
        <taxon>Cyanophyceae</taxon>
        <taxon>Nodosilineales</taxon>
        <taxon>Cymatolegaceae</taxon>
        <taxon>Leptothoe</taxon>
        <taxon>Leptothoe kymatousa</taxon>
    </lineage>
</organism>
<reference evidence="2 3" key="1">
    <citation type="journal article" date="2021" name="Mar. Drugs">
        <title>Genome Reduction and Secondary Metabolism of the Marine Sponge-Associated Cyanobacterium Leptothoe.</title>
        <authorList>
            <person name="Konstantinou D."/>
            <person name="Popin R.V."/>
            <person name="Fewer D.P."/>
            <person name="Sivonen K."/>
            <person name="Gkelis S."/>
        </authorList>
    </citation>
    <scope>NUCLEOTIDE SEQUENCE [LARGE SCALE GENOMIC DNA]</scope>
    <source>
        <strain evidence="2 3">TAU-MAC 1615</strain>
    </source>
</reference>
<dbReference type="Pfam" id="PF09992">
    <property type="entry name" value="NAGPA"/>
    <property type="match status" value="1"/>
</dbReference>
<comment type="caution">
    <text evidence="2">The sequence shown here is derived from an EMBL/GenBank/DDBJ whole genome shotgun (WGS) entry which is preliminary data.</text>
</comment>
<feature type="domain" description="Phosphodiester glycosidase" evidence="1">
    <location>
        <begin position="425"/>
        <end position="603"/>
    </location>
</feature>
<keyword evidence="2" id="KW-0326">Glycosidase</keyword>
<sequence length="613" mass="66255">MSMPGYWSSQLKTSLKYFFLMLCTCGFVLGGAQINSQPAITQVISSSIGQLALVKAAEPTASGTQLRINGRLVPGDWQKRRNLVGISDGAIATQLGVDLRSTGNPKQQPVAWFQGANQGLLELPAWHYDHNRYVDIEPLIRQHGWQVTPQGTVLDLKLPQSNIAALRQGRQPWGDRLVLDLSNATAWQMSPAANRITVTVDAAMAKAAIAQFKLTSTPGIKNLNITSSNQRTTLTISVADHLHANIWSLSQPHRLIIDIRPDALKPKEILWADGLQFQQRYINLARQRFPVYTITLAPQNPQFSLLPLGAFPNKASGIKPPADLAAQEETIALINGGFFNRNNQLPLGALRANNRWISGPILGRGAIAWNDQGEVIVDRLTLSTSVTANNQTFAVDTLNSGYVKAGIGHYTDAWGPTYTTLVDNEIVVTIQNGKVTQKRTLGTAGQNTLPIPAGGYLLTFRAFSSAATAFTVGADITLNQQPLPNTFEQFPHILGAGPLLISNSKIVLNAQQEGFSNNFITGRAPRSVLGLTPKGDIKLVAIQDRVGGRGPNLRETAQILQKLGCNTALNLDGGSSSSLYLGGRLTNRHPQTAARINNGLGIFVTPTPLANHP</sequence>
<protein>
    <submittedName>
        <fullName evidence="2">Phosphodiester glycosidase family protein</fullName>
    </submittedName>
</protein>
<gene>
    <name evidence="2" type="ORF">IXB28_00985</name>
</gene>
<keyword evidence="2" id="KW-0378">Hydrolase</keyword>
<dbReference type="Proteomes" id="UP001196661">
    <property type="component" value="Unassembled WGS sequence"/>
</dbReference>
<dbReference type="GO" id="GO:0016798">
    <property type="term" value="F:hydrolase activity, acting on glycosyl bonds"/>
    <property type="evidence" value="ECO:0007669"/>
    <property type="project" value="UniProtKB-KW"/>
</dbReference>
<dbReference type="InterPro" id="IPR018711">
    <property type="entry name" value="NAGPA"/>
</dbReference>
<accession>A0ABS5XYR1</accession>
<proteinExistence type="predicted"/>
<keyword evidence="3" id="KW-1185">Reference proteome</keyword>
<dbReference type="RefSeq" id="WP_215616672.1">
    <property type="nucleotide sequence ID" value="NZ_JADOER010000002.1"/>
</dbReference>
<dbReference type="EMBL" id="JADOER010000002">
    <property type="protein sequence ID" value="MBT9310767.1"/>
    <property type="molecule type" value="Genomic_DNA"/>
</dbReference>
<name>A0ABS5XYR1_9CYAN</name>
<dbReference type="PANTHER" id="PTHR40446:SF2">
    <property type="entry name" value="N-ACETYLGLUCOSAMINE-1-PHOSPHODIESTER ALPHA-N-ACETYLGLUCOSAMINIDASE"/>
    <property type="match status" value="1"/>
</dbReference>